<name>A0AAU8MGN1_9CAUD</name>
<sequence>MKIKFKNYTYFDPYYKGNDNGYYDVSNGTGKDKEFLNKFAFDEKQYNNMIAKRNFQGAYDYMSKFHLNDPKKDKERRNTLIDFKRSMRREEYIYNTVRNTETTLSRVLGNAKYKTRDILDFQANINDLSVFAKNDINNDFYKSFSNELTSLGSTDKQQASKLEFVFEPEKQYFLGIDWLAKDNTENSIEAFFKRSGLTEAQINSTKTAQVIDKGDGRKSIVFDKNNPLALQILKNVPTPKHRTIYGTVDVDLDDDNSYNAILHSYDDNNNLISTSKDSWGIVQAMLKDTEDISNQVYDNANVSNKTYSSVVGGSLSDEYDAIQTALAEGTISQSEFNRLSKSIGIDLREMVSVIGTGAYQMWSNSENEDMGDETLREVPNDKRNYLRQLISATDPKDIKLNSMISNNEIGTLISIPAIQKSNTKMDDDSSPEERLAQREIQIFVPGLFTELAQQKINNNISLRAYQELEDMDTYKYKYKTNDGREFTAHNGICYEDGKEVSRAEVLEYIAKDYKINEAIDNIVYNNVNSNNIIFDENNADKEAKIRAIQIANDIVPNISFGNGVTIDDVFNKKGAGDTLSAKEDMNMQYERAYKYNLVYEIYNRILNGITQYNQ</sequence>
<proteinExistence type="predicted"/>
<dbReference type="EMBL" id="PP965500">
    <property type="protein sequence ID" value="XCO00560.1"/>
    <property type="molecule type" value="Genomic_DNA"/>
</dbReference>
<evidence type="ECO:0000313" key="1">
    <source>
        <dbReference type="EMBL" id="XCO00560.1"/>
    </source>
</evidence>
<accession>A0AAU8MGN1</accession>
<reference evidence="1" key="1">
    <citation type="submission" date="2024-06" db="EMBL/GenBank/DDBJ databases">
        <title>Intestivirid acquisition increases across infancy in a wild primate population.</title>
        <authorList>
            <person name="Schneider-Creas I.A."/>
            <person name="Moya I.L."/>
            <person name="Chiou K.L."/>
            <person name="Baniel A."/>
            <person name="Azanaw Haile A."/>
            <person name="Kebede F."/>
            <person name="Abebe B."/>
            <person name="Snyder-Mackler N."/>
            <person name="Varsani A."/>
        </authorList>
    </citation>
    <scope>NUCLEOTIDE SEQUENCE</scope>
    <source>
        <strain evidence="1">Int_RNL_2018_0288_CRY</strain>
    </source>
</reference>
<organism evidence="1">
    <name type="scientific">Geladintestivirus 2</name>
    <dbReference type="NCBI Taxonomy" id="3233134"/>
    <lineage>
        <taxon>Viruses</taxon>
        <taxon>Duplodnaviria</taxon>
        <taxon>Heunggongvirae</taxon>
        <taxon>Uroviricota</taxon>
        <taxon>Caudoviricetes</taxon>
        <taxon>Crassvirales</taxon>
    </lineage>
</organism>
<protein>
    <submittedName>
        <fullName evidence="1">Uncharacterized protein</fullName>
    </submittedName>
</protein>